<evidence type="ECO:0000256" key="6">
    <source>
        <dbReference type="ARBA" id="ARBA00023136"/>
    </source>
</evidence>
<feature type="transmembrane region" description="Helical" evidence="7">
    <location>
        <begin position="112"/>
        <end position="132"/>
    </location>
</feature>
<accession>A0A1G6DY82</accession>
<evidence type="ECO:0000313" key="9">
    <source>
        <dbReference type="EMBL" id="SDB50147.1"/>
    </source>
</evidence>
<keyword evidence="3" id="KW-1003">Cell membrane</keyword>
<proteinExistence type="inferred from homology"/>
<evidence type="ECO:0000256" key="1">
    <source>
        <dbReference type="ARBA" id="ARBA00004651"/>
    </source>
</evidence>
<protein>
    <submittedName>
        <fullName evidence="9">Multiple sugar transport system permease protein</fullName>
    </submittedName>
</protein>
<keyword evidence="2 7" id="KW-0813">Transport</keyword>
<keyword evidence="9" id="KW-0762">Sugar transport</keyword>
<keyword evidence="4 7" id="KW-0812">Transmembrane</keyword>
<organism evidence="9 10">
    <name type="scientific">Bauldia litoralis</name>
    <dbReference type="NCBI Taxonomy" id="665467"/>
    <lineage>
        <taxon>Bacteria</taxon>
        <taxon>Pseudomonadati</taxon>
        <taxon>Pseudomonadota</taxon>
        <taxon>Alphaproteobacteria</taxon>
        <taxon>Hyphomicrobiales</taxon>
        <taxon>Kaistiaceae</taxon>
        <taxon>Bauldia</taxon>
    </lineage>
</organism>
<sequence length="302" mass="33229">MRAFQTYERRRRSAGAAFVAPALAVLALILAYPILDSIWLALQRVTLKAGQVERTWVGAENFHRLFNDETALRAIFNTAYFSIAEVVLVVGIGLGVALLLNNAMGRSGFFRVVLVIPWAIAPVANAVLWKWILNANYGVLNGVLTSLGLIEHNQVWLGTPTMALNVLLLVDVWKSIPFVALLMLAGLQQVPKVLYRAAYMDGAGSFQTFVHITLPSIKTAIAIAVVLQTIWSLRVFDLIFVLTRGGPADATVLLNFLAYRVTFNFLDLGYGAAIANLVFAATFILAIIYIWLLKPRRRVAAS</sequence>
<feature type="transmembrane region" description="Helical" evidence="7">
    <location>
        <begin position="12"/>
        <end position="35"/>
    </location>
</feature>
<keyword evidence="6 7" id="KW-0472">Membrane</keyword>
<keyword evidence="10" id="KW-1185">Reference proteome</keyword>
<feature type="domain" description="ABC transmembrane type-1" evidence="8">
    <location>
        <begin position="75"/>
        <end position="289"/>
    </location>
</feature>
<dbReference type="Proteomes" id="UP000199071">
    <property type="component" value="Unassembled WGS sequence"/>
</dbReference>
<dbReference type="InterPro" id="IPR000515">
    <property type="entry name" value="MetI-like"/>
</dbReference>
<feature type="transmembrane region" description="Helical" evidence="7">
    <location>
        <begin position="79"/>
        <end position="100"/>
    </location>
</feature>
<evidence type="ECO:0000256" key="5">
    <source>
        <dbReference type="ARBA" id="ARBA00022989"/>
    </source>
</evidence>
<gene>
    <name evidence="9" type="ORF">SAMN02982931_03884</name>
</gene>
<dbReference type="EMBL" id="FMXQ01000009">
    <property type="protein sequence ID" value="SDB50147.1"/>
    <property type="molecule type" value="Genomic_DNA"/>
</dbReference>
<dbReference type="RefSeq" id="WP_090879033.1">
    <property type="nucleotide sequence ID" value="NZ_FMXQ01000009.1"/>
</dbReference>
<dbReference type="AlphaFoldDB" id="A0A1G6DY82"/>
<evidence type="ECO:0000256" key="4">
    <source>
        <dbReference type="ARBA" id="ARBA00022692"/>
    </source>
</evidence>
<dbReference type="SUPFAM" id="SSF161098">
    <property type="entry name" value="MetI-like"/>
    <property type="match status" value="1"/>
</dbReference>
<evidence type="ECO:0000256" key="7">
    <source>
        <dbReference type="RuleBase" id="RU363032"/>
    </source>
</evidence>
<dbReference type="PROSITE" id="PS50928">
    <property type="entry name" value="ABC_TM1"/>
    <property type="match status" value="1"/>
</dbReference>
<dbReference type="Gene3D" id="1.10.3720.10">
    <property type="entry name" value="MetI-like"/>
    <property type="match status" value="1"/>
</dbReference>
<dbReference type="PANTHER" id="PTHR43005:SF1">
    <property type="entry name" value="SPERMIDINE_PUTRESCINE TRANSPORT SYSTEM PERMEASE PROTEIN"/>
    <property type="match status" value="1"/>
</dbReference>
<dbReference type="GO" id="GO:0005886">
    <property type="term" value="C:plasma membrane"/>
    <property type="evidence" value="ECO:0007669"/>
    <property type="project" value="UniProtKB-SubCell"/>
</dbReference>
<feature type="transmembrane region" description="Helical" evidence="7">
    <location>
        <begin position="268"/>
        <end position="292"/>
    </location>
</feature>
<name>A0A1G6DY82_9HYPH</name>
<evidence type="ECO:0000256" key="3">
    <source>
        <dbReference type="ARBA" id="ARBA00022475"/>
    </source>
</evidence>
<evidence type="ECO:0000313" key="10">
    <source>
        <dbReference type="Proteomes" id="UP000199071"/>
    </source>
</evidence>
<dbReference type="InterPro" id="IPR035906">
    <property type="entry name" value="MetI-like_sf"/>
</dbReference>
<comment type="similarity">
    <text evidence="7">Belongs to the binding-protein-dependent transport system permease family.</text>
</comment>
<feature type="transmembrane region" description="Helical" evidence="7">
    <location>
        <begin position="208"/>
        <end position="231"/>
    </location>
</feature>
<dbReference type="CDD" id="cd06261">
    <property type="entry name" value="TM_PBP2"/>
    <property type="match status" value="1"/>
</dbReference>
<dbReference type="OrthoDB" id="9805778at2"/>
<dbReference type="Pfam" id="PF00528">
    <property type="entry name" value="BPD_transp_1"/>
    <property type="match status" value="1"/>
</dbReference>
<dbReference type="STRING" id="665467.SAMN02982931_03884"/>
<comment type="subcellular location">
    <subcellularLocation>
        <location evidence="1 7">Cell membrane</location>
        <topology evidence="1 7">Multi-pass membrane protein</topology>
    </subcellularLocation>
</comment>
<dbReference type="PANTHER" id="PTHR43005">
    <property type="entry name" value="BLR7065 PROTEIN"/>
    <property type="match status" value="1"/>
</dbReference>
<reference evidence="9 10" key="1">
    <citation type="submission" date="2016-10" db="EMBL/GenBank/DDBJ databases">
        <authorList>
            <person name="de Groot N.N."/>
        </authorList>
    </citation>
    <scope>NUCLEOTIDE SEQUENCE [LARGE SCALE GENOMIC DNA]</scope>
    <source>
        <strain evidence="9 10">ATCC 35022</strain>
    </source>
</reference>
<dbReference type="GO" id="GO:0055085">
    <property type="term" value="P:transmembrane transport"/>
    <property type="evidence" value="ECO:0007669"/>
    <property type="project" value="InterPro"/>
</dbReference>
<evidence type="ECO:0000259" key="8">
    <source>
        <dbReference type="PROSITE" id="PS50928"/>
    </source>
</evidence>
<feature type="transmembrane region" description="Helical" evidence="7">
    <location>
        <begin position="166"/>
        <end position="187"/>
    </location>
</feature>
<keyword evidence="5 7" id="KW-1133">Transmembrane helix</keyword>
<evidence type="ECO:0000256" key="2">
    <source>
        <dbReference type="ARBA" id="ARBA00022448"/>
    </source>
</evidence>